<reference evidence="2 3" key="1">
    <citation type="journal article" date="2015" name="Nature">
        <title>rRNA introns, odd ribosomes, and small enigmatic genomes across a large radiation of phyla.</title>
        <authorList>
            <person name="Brown C.T."/>
            <person name="Hug L.A."/>
            <person name="Thomas B.C."/>
            <person name="Sharon I."/>
            <person name="Castelle C.J."/>
            <person name="Singh A."/>
            <person name="Wilkins M.J."/>
            <person name="Williams K.H."/>
            <person name="Banfield J.F."/>
        </authorList>
    </citation>
    <scope>NUCLEOTIDE SEQUENCE [LARGE SCALE GENOMIC DNA]</scope>
</reference>
<dbReference type="InterPro" id="IPR010985">
    <property type="entry name" value="Ribbon_hlx_hlx"/>
</dbReference>
<protein>
    <recommendedName>
        <fullName evidence="1">Ribbon-helix-helix protein CopG domain-containing protein</fullName>
    </recommendedName>
</protein>
<dbReference type="SUPFAM" id="SSF47598">
    <property type="entry name" value="Ribbon-helix-helix"/>
    <property type="match status" value="1"/>
</dbReference>
<comment type="caution">
    <text evidence="2">The sequence shown here is derived from an EMBL/GenBank/DDBJ whole genome shotgun (WGS) entry which is preliminary data.</text>
</comment>
<dbReference type="GO" id="GO:0006355">
    <property type="term" value="P:regulation of DNA-templated transcription"/>
    <property type="evidence" value="ECO:0007669"/>
    <property type="project" value="InterPro"/>
</dbReference>
<dbReference type="Pfam" id="PF01402">
    <property type="entry name" value="RHH_1"/>
    <property type="match status" value="1"/>
</dbReference>
<evidence type="ECO:0000313" key="2">
    <source>
        <dbReference type="EMBL" id="KKR88350.1"/>
    </source>
</evidence>
<sequence length="69" mass="8448">MRNIINISLPEDMARKVEREVKKGKFASTSEYFRHLLRMKEFEEEMEKRREDFQNGKGIKLRNVKDLFR</sequence>
<evidence type="ECO:0000313" key="3">
    <source>
        <dbReference type="Proteomes" id="UP000033918"/>
    </source>
</evidence>
<gene>
    <name evidence="2" type="ORF">UU38_C0009G0006</name>
</gene>
<dbReference type="Gene3D" id="6.10.10.120">
    <property type="entry name" value="Antitoxin ParD1-like"/>
    <property type="match status" value="1"/>
</dbReference>
<dbReference type="InterPro" id="IPR002145">
    <property type="entry name" value="CopG"/>
</dbReference>
<dbReference type="EMBL" id="LCAK01000009">
    <property type="protein sequence ID" value="KKR88350.1"/>
    <property type="molecule type" value="Genomic_DNA"/>
</dbReference>
<dbReference type="AlphaFoldDB" id="A0A0G0WV78"/>
<dbReference type="InterPro" id="IPR038296">
    <property type="entry name" value="ParD_sf"/>
</dbReference>
<feature type="domain" description="Ribbon-helix-helix protein CopG" evidence="1">
    <location>
        <begin position="5"/>
        <end position="39"/>
    </location>
</feature>
<dbReference type="Proteomes" id="UP000033918">
    <property type="component" value="Unassembled WGS sequence"/>
</dbReference>
<organism evidence="2 3">
    <name type="scientific">Candidatus Wolfebacteria bacterium GW2011_GWB1_41_12</name>
    <dbReference type="NCBI Taxonomy" id="1619006"/>
    <lineage>
        <taxon>Bacteria</taxon>
        <taxon>Candidatus Wolfeibacteriota</taxon>
    </lineage>
</organism>
<evidence type="ECO:0000259" key="1">
    <source>
        <dbReference type="Pfam" id="PF01402"/>
    </source>
</evidence>
<name>A0A0G0WV78_9BACT</name>
<dbReference type="CDD" id="cd22231">
    <property type="entry name" value="RHH_NikR_HicB-like"/>
    <property type="match status" value="1"/>
</dbReference>
<accession>A0A0G0WV78</accession>
<proteinExistence type="predicted"/>